<dbReference type="EMBL" id="CABFMQ020000013">
    <property type="protein sequence ID" value="VTZ48765.1"/>
    <property type="molecule type" value="Genomic_DNA"/>
</dbReference>
<protein>
    <submittedName>
        <fullName evidence="1">Uncharacterized protein</fullName>
    </submittedName>
</protein>
<dbReference type="AlphaFoldDB" id="A0A8B6M1Y0"/>
<comment type="caution">
    <text evidence="1">The sequence shown here is derived from an EMBL/GenBank/DDBJ whole genome shotgun (WGS) entry which is preliminary data.</text>
</comment>
<evidence type="ECO:0000313" key="1">
    <source>
        <dbReference type="EMBL" id="VTZ48765.1"/>
    </source>
</evidence>
<dbReference type="Proteomes" id="UP000485880">
    <property type="component" value="Unassembled WGS sequence"/>
</dbReference>
<accession>A0A8B6M1Y0</accession>
<sequence length="34" mass="3647">MRVLLFFSREARAPEAQGAASAASGPALMVHWSM</sequence>
<proteinExistence type="predicted"/>
<name>A0A8B6M1Y0_METTU</name>
<gene>
    <name evidence="1" type="ORF">MPC4_110065</name>
</gene>
<evidence type="ECO:0000313" key="2">
    <source>
        <dbReference type="Proteomes" id="UP000485880"/>
    </source>
</evidence>
<organism evidence="1 2">
    <name type="scientific">Methylocella tundrae</name>
    <dbReference type="NCBI Taxonomy" id="227605"/>
    <lineage>
        <taxon>Bacteria</taxon>
        <taxon>Pseudomonadati</taxon>
        <taxon>Pseudomonadota</taxon>
        <taxon>Alphaproteobacteria</taxon>
        <taxon>Hyphomicrobiales</taxon>
        <taxon>Beijerinckiaceae</taxon>
        <taxon>Methylocella</taxon>
    </lineage>
</organism>
<keyword evidence="2" id="KW-1185">Reference proteome</keyword>
<reference evidence="1 2" key="1">
    <citation type="submission" date="2019-05" db="EMBL/GenBank/DDBJ databases">
        <authorList>
            <person name="Farhan Ul Haque M."/>
        </authorList>
    </citation>
    <scope>NUCLEOTIDE SEQUENCE [LARGE SCALE GENOMIC DNA]</scope>
    <source>
        <strain evidence="1">2</strain>
    </source>
</reference>